<name>A0A9Q0VL60_SALVM</name>
<reference evidence="1" key="1">
    <citation type="submission" date="2022-11" db="EMBL/GenBank/DDBJ databases">
        <authorList>
            <person name="Hyden B.L."/>
            <person name="Feng K."/>
            <person name="Yates T."/>
            <person name="Jawdy S."/>
            <person name="Smart L.B."/>
            <person name="Muchero W."/>
        </authorList>
    </citation>
    <scope>NUCLEOTIDE SEQUENCE</scope>
    <source>
        <tissue evidence="1">Shoot tip</tissue>
    </source>
</reference>
<dbReference type="Proteomes" id="UP001151529">
    <property type="component" value="Chromosome 16"/>
</dbReference>
<keyword evidence="2" id="KW-1185">Reference proteome</keyword>
<organism evidence="1 2">
    <name type="scientific">Salix viminalis</name>
    <name type="common">Common osier</name>
    <name type="synonym">Basket willow</name>
    <dbReference type="NCBI Taxonomy" id="40686"/>
    <lineage>
        <taxon>Eukaryota</taxon>
        <taxon>Viridiplantae</taxon>
        <taxon>Streptophyta</taxon>
        <taxon>Embryophyta</taxon>
        <taxon>Tracheophyta</taxon>
        <taxon>Spermatophyta</taxon>
        <taxon>Magnoliopsida</taxon>
        <taxon>eudicotyledons</taxon>
        <taxon>Gunneridae</taxon>
        <taxon>Pentapetalae</taxon>
        <taxon>rosids</taxon>
        <taxon>fabids</taxon>
        <taxon>Malpighiales</taxon>
        <taxon>Salicaceae</taxon>
        <taxon>Saliceae</taxon>
        <taxon>Salix</taxon>
    </lineage>
</organism>
<protein>
    <submittedName>
        <fullName evidence="1">Uncharacterized protein</fullName>
    </submittedName>
</protein>
<evidence type="ECO:0000313" key="2">
    <source>
        <dbReference type="Proteomes" id="UP001151529"/>
    </source>
</evidence>
<sequence length="133" mass="14991">MGLHSTYLLGSAAHDREILSYLSHSPVKIVASKSPFSSNVDDAWQLAWPCERGNGIEAEVETGAVGEYLYVVYWREEEWKGSFSSTSDWWRIKVERLIKRSVAEDIPQAAGILKSGSWDEELSKTLSQLCCTY</sequence>
<accession>A0A9Q0VL60</accession>
<proteinExistence type="predicted"/>
<gene>
    <name evidence="1" type="ORF">OIU85_000885</name>
</gene>
<dbReference type="EMBL" id="JAPFFL010000001">
    <property type="protein sequence ID" value="KAJ6750291.1"/>
    <property type="molecule type" value="Genomic_DNA"/>
</dbReference>
<evidence type="ECO:0000313" key="1">
    <source>
        <dbReference type="EMBL" id="KAJ6750291.1"/>
    </source>
</evidence>
<dbReference type="AlphaFoldDB" id="A0A9Q0VL60"/>
<reference evidence="1" key="2">
    <citation type="journal article" date="2023" name="Int. J. Mol. Sci.">
        <title>De Novo Assembly and Annotation of 11 Diverse Shrub Willow (Salix) Genomes Reveals Novel Gene Organization in Sex-Linked Regions.</title>
        <authorList>
            <person name="Hyden B."/>
            <person name="Feng K."/>
            <person name="Yates T.B."/>
            <person name="Jawdy S."/>
            <person name="Cereghino C."/>
            <person name="Smart L.B."/>
            <person name="Muchero W."/>
        </authorList>
    </citation>
    <scope>NUCLEOTIDE SEQUENCE [LARGE SCALE GENOMIC DNA]</scope>
    <source>
        <tissue evidence="1">Shoot tip</tissue>
    </source>
</reference>
<comment type="caution">
    <text evidence="1">The sequence shown here is derived from an EMBL/GenBank/DDBJ whole genome shotgun (WGS) entry which is preliminary data.</text>
</comment>